<dbReference type="Gene3D" id="3.30.300.30">
    <property type="match status" value="1"/>
</dbReference>
<dbReference type="CDD" id="cd05913">
    <property type="entry name" value="PaaK"/>
    <property type="match status" value="1"/>
</dbReference>
<dbReference type="SUPFAM" id="SSF56801">
    <property type="entry name" value="Acetyl-CoA synthetase-like"/>
    <property type="match status" value="1"/>
</dbReference>
<dbReference type="InterPro" id="IPR042099">
    <property type="entry name" value="ANL_N_sf"/>
</dbReference>
<evidence type="ECO:0000256" key="8">
    <source>
        <dbReference type="ARBA" id="ARBA00066629"/>
    </source>
</evidence>
<comment type="function">
    <text evidence="11">Catalyzes the activation of phenylacetic acid (PA) to phenylacetyl-CoA (PA-CoA).</text>
</comment>
<comment type="pathway">
    <text evidence="6 11">Aromatic compound metabolism; phenylacetate degradation.</text>
</comment>
<evidence type="ECO:0000256" key="7">
    <source>
        <dbReference type="ARBA" id="ARBA00061566"/>
    </source>
</evidence>
<dbReference type="PANTHER" id="PTHR43439">
    <property type="entry name" value="PHENYLACETATE-COENZYME A LIGASE"/>
    <property type="match status" value="1"/>
</dbReference>
<dbReference type="PIRSF" id="PIRSF006444">
    <property type="entry name" value="PaaK"/>
    <property type="match status" value="1"/>
</dbReference>
<protein>
    <recommendedName>
        <fullName evidence="9 11">Phenylacetate-coenzyme A ligase</fullName>
        <ecNumber evidence="8 11">6.2.1.30</ecNumber>
    </recommendedName>
    <alternativeName>
        <fullName evidence="10 11">Phenylacetyl-CoA ligase</fullName>
    </alternativeName>
</protein>
<dbReference type="AlphaFoldDB" id="A0A0U1L096"/>
<dbReference type="Pfam" id="PF14535">
    <property type="entry name" value="AMP-binding_C_2"/>
    <property type="match status" value="1"/>
</dbReference>
<dbReference type="FunFam" id="3.40.50.12780:FF:000016">
    <property type="entry name" value="Phenylacetate-coenzyme A ligase"/>
    <property type="match status" value="1"/>
</dbReference>
<evidence type="ECO:0000256" key="2">
    <source>
        <dbReference type="ARBA" id="ARBA00022450"/>
    </source>
</evidence>
<comment type="subunit">
    <text evidence="1">Monomer.</text>
</comment>
<dbReference type="InterPro" id="IPR028154">
    <property type="entry name" value="AMP-dep_Lig_C"/>
</dbReference>
<comment type="similarity">
    <text evidence="7 11">Belongs to the phenylacetyl-CoA ligase family.</text>
</comment>
<evidence type="ECO:0000256" key="9">
    <source>
        <dbReference type="ARBA" id="ARBA00068695"/>
    </source>
</evidence>
<evidence type="ECO:0000256" key="10">
    <source>
        <dbReference type="ARBA" id="ARBA00075111"/>
    </source>
</evidence>
<evidence type="ECO:0000256" key="4">
    <source>
        <dbReference type="ARBA" id="ARBA00022598"/>
    </source>
</evidence>
<dbReference type="Pfam" id="PF00501">
    <property type="entry name" value="AMP-binding"/>
    <property type="match status" value="1"/>
</dbReference>
<gene>
    <name evidence="14" type="ORF">SpAn4DRAFT_2319</name>
</gene>
<evidence type="ECO:0000256" key="11">
    <source>
        <dbReference type="PIRNR" id="PIRNR006444"/>
    </source>
</evidence>
<dbReference type="UniPathway" id="UPA00930"/>
<sequence>MNTYWNKPAETMEREEMSNLQAGRLREIVTRLYRQQPFYRSKMQEQGLLPEDIVTLEDIKNLPFISKQDMRDNYPYGLFAAPMSEIVRVHASSGTTGRPTVVGYTKRDIGIWSEVAARSLVAAGLSKQSCIQIAYGYGLFTGGLGIHYGAELLGASVIPISSGNTNRQIMLMKDFGTTALACTPSYALYIAETMQEMGIDPRETGLRTGIFGAEPWTERMRQAIESQLGIKAMDIYGLSEIIGPGVAIECSVQNGLHISEDHFYPEIINPVTGEVLPDGEKGELVLTTLTKEGMPMIRYRTRDLSVLHREKCACGRTLVRMSKVLGRSDDMLIIRGVNVFPSQVENVLLGIGNTSPHYQLIVERKGNLDHLTVLVELTEEMFTDEVRGLEELEAKIKGELSSVLSVSATVRLVGPKTIERSEGKAKRVIDKREL</sequence>
<evidence type="ECO:0000256" key="3">
    <source>
        <dbReference type="ARBA" id="ARBA00022553"/>
    </source>
</evidence>
<dbReference type="PANTHER" id="PTHR43439:SF2">
    <property type="entry name" value="ENZYME, PUTATIVE (JCVI)-RELATED"/>
    <property type="match status" value="1"/>
</dbReference>
<comment type="catalytic activity">
    <reaction evidence="11">
        <text>2-phenylacetate + ATP + CoA = phenylacetyl-CoA + AMP + diphosphate</text>
        <dbReference type="Rhea" id="RHEA:20956"/>
        <dbReference type="ChEBI" id="CHEBI:18401"/>
        <dbReference type="ChEBI" id="CHEBI:30616"/>
        <dbReference type="ChEBI" id="CHEBI:33019"/>
        <dbReference type="ChEBI" id="CHEBI:57287"/>
        <dbReference type="ChEBI" id="CHEBI:57390"/>
        <dbReference type="ChEBI" id="CHEBI:456215"/>
        <dbReference type="EC" id="6.2.1.30"/>
    </reaction>
</comment>
<feature type="domain" description="AMP-dependent ligase C-terminal" evidence="13">
    <location>
        <begin position="336"/>
        <end position="432"/>
    </location>
</feature>
<feature type="domain" description="AMP-dependent synthetase/ligase" evidence="12">
    <location>
        <begin position="91"/>
        <end position="286"/>
    </location>
</feature>
<dbReference type="InterPro" id="IPR051414">
    <property type="entry name" value="Adenylate-forming_Reductase"/>
</dbReference>
<dbReference type="Gene3D" id="3.40.50.12780">
    <property type="entry name" value="N-terminal domain of ligase-like"/>
    <property type="match status" value="1"/>
</dbReference>
<dbReference type="EMBL" id="CTRP01000012">
    <property type="protein sequence ID" value="CQR73087.1"/>
    <property type="molecule type" value="Genomic_DNA"/>
</dbReference>
<name>A0A0U1L096_9FIRM</name>
<reference evidence="15" key="1">
    <citation type="submission" date="2015-03" db="EMBL/GenBank/DDBJ databases">
        <authorList>
            <person name="Nijsse Bart"/>
        </authorList>
    </citation>
    <scope>NUCLEOTIDE SEQUENCE [LARGE SCALE GENOMIC DNA]</scope>
</reference>
<dbReference type="InterPro" id="IPR000873">
    <property type="entry name" value="AMP-dep_synth/lig_dom"/>
</dbReference>
<dbReference type="RefSeq" id="WP_021167896.1">
    <property type="nucleotide sequence ID" value="NZ_CTRP01000012.1"/>
</dbReference>
<evidence type="ECO:0000313" key="15">
    <source>
        <dbReference type="Proteomes" id="UP000049855"/>
    </source>
</evidence>
<dbReference type="InterPro" id="IPR011880">
    <property type="entry name" value="PA_CoA_ligase"/>
</dbReference>
<evidence type="ECO:0000259" key="12">
    <source>
        <dbReference type="Pfam" id="PF00501"/>
    </source>
</evidence>
<evidence type="ECO:0000256" key="5">
    <source>
        <dbReference type="ARBA" id="ARBA00022741"/>
    </source>
</evidence>
<proteinExistence type="inferred from homology"/>
<evidence type="ECO:0000256" key="6">
    <source>
        <dbReference type="ARBA" id="ARBA00060591"/>
    </source>
</evidence>
<keyword evidence="3" id="KW-0597">Phosphoprotein</keyword>
<dbReference type="GO" id="GO:0010124">
    <property type="term" value="P:phenylacetate catabolic process"/>
    <property type="evidence" value="ECO:0007669"/>
    <property type="project" value="UniProtKB-UniRule"/>
</dbReference>
<evidence type="ECO:0000313" key="14">
    <source>
        <dbReference type="EMBL" id="CQR73087.1"/>
    </source>
</evidence>
<keyword evidence="5 11" id="KW-0547">Nucleotide-binding</keyword>
<dbReference type="GO" id="GO:0047475">
    <property type="term" value="F:phenylacetate-CoA ligase activity"/>
    <property type="evidence" value="ECO:0007669"/>
    <property type="project" value="UniProtKB-EC"/>
</dbReference>
<organism evidence="14 15">
    <name type="scientific">Sporomusa ovata</name>
    <dbReference type="NCBI Taxonomy" id="2378"/>
    <lineage>
        <taxon>Bacteria</taxon>
        <taxon>Bacillati</taxon>
        <taxon>Bacillota</taxon>
        <taxon>Negativicutes</taxon>
        <taxon>Selenomonadales</taxon>
        <taxon>Sporomusaceae</taxon>
        <taxon>Sporomusa</taxon>
    </lineage>
</organism>
<evidence type="ECO:0000256" key="1">
    <source>
        <dbReference type="ARBA" id="ARBA00011245"/>
    </source>
</evidence>
<dbReference type="InterPro" id="IPR045851">
    <property type="entry name" value="AMP-bd_C_sf"/>
</dbReference>
<keyword evidence="2" id="KW-0596">Phosphopantetheine</keyword>
<dbReference type="GO" id="GO:0000166">
    <property type="term" value="F:nucleotide binding"/>
    <property type="evidence" value="ECO:0007669"/>
    <property type="project" value="UniProtKB-KW"/>
</dbReference>
<keyword evidence="4 11" id="KW-0436">Ligase</keyword>
<evidence type="ECO:0000259" key="13">
    <source>
        <dbReference type="Pfam" id="PF14535"/>
    </source>
</evidence>
<accession>A0A0U1L096</accession>
<dbReference type="EC" id="6.2.1.30" evidence="8 11"/>
<keyword evidence="15" id="KW-1185">Reference proteome</keyword>
<dbReference type="Proteomes" id="UP000049855">
    <property type="component" value="Unassembled WGS sequence"/>
</dbReference>